<dbReference type="Gene3D" id="3.90.25.10">
    <property type="entry name" value="UDP-galactose 4-epimerase, domain 1"/>
    <property type="match status" value="1"/>
</dbReference>
<dbReference type="InterPro" id="IPR036291">
    <property type="entry name" value="NAD(P)-bd_dom_sf"/>
</dbReference>
<dbReference type="SUPFAM" id="SSF51735">
    <property type="entry name" value="NAD(P)-binding Rossmann-fold domains"/>
    <property type="match status" value="1"/>
</dbReference>
<keyword evidence="1" id="KW-0520">NAD</keyword>
<gene>
    <name evidence="3" type="ORF">DF185_18720</name>
</gene>
<proteinExistence type="predicted"/>
<dbReference type="OrthoDB" id="9810015at2"/>
<name>A0A2V3ZT64_9BACT</name>
<accession>A0A2V3ZT64</accession>
<dbReference type="Pfam" id="PF16363">
    <property type="entry name" value="GDP_Man_Dehyd"/>
    <property type="match status" value="1"/>
</dbReference>
<evidence type="ECO:0000313" key="4">
    <source>
        <dbReference type="Proteomes" id="UP000248079"/>
    </source>
</evidence>
<dbReference type="Gene3D" id="3.40.50.720">
    <property type="entry name" value="NAD(P)-binding Rossmann-like Domain"/>
    <property type="match status" value="1"/>
</dbReference>
<feature type="domain" description="NAD(P)-binding" evidence="2">
    <location>
        <begin position="14"/>
        <end position="317"/>
    </location>
</feature>
<evidence type="ECO:0000313" key="3">
    <source>
        <dbReference type="EMBL" id="PXX97058.1"/>
    </source>
</evidence>
<sequence length="333" mass="37759">MEIKQENRLKESILVTGCAGFIGSHLCEKLLNLGYQVVGVDNFDPYYSIDLKMENMEGFKRNKAFKFYQLDLCQTGVLNMIQEDVSLIVHLAGKAGVRPSIEAPQSYIDSNITATRNILDFMNEKGIKKLAFASSSSVYGNNATVPFTEDQNVDHVISPYAFSKKACEVLNHSYHHLYQLDIINMRFFTVFGPRQRPDLAIHKFLKLMINDETIPVFGDGSTARDYTYVDDTVDGIVKTCEFLFKSENVFETINLGNSYPIPLNQMIEAISKASEIIPNINRLPMQAGDVNQTFADINKAKELIEYSPKVSFEEGIKLFVEWYKKINVREIVA</sequence>
<dbReference type="PRINTS" id="PR01713">
    <property type="entry name" value="NUCEPIMERASE"/>
</dbReference>
<dbReference type="PANTHER" id="PTHR43574">
    <property type="entry name" value="EPIMERASE-RELATED"/>
    <property type="match status" value="1"/>
</dbReference>
<reference evidence="3 4" key="1">
    <citation type="submission" date="2018-05" db="EMBL/GenBank/DDBJ databases">
        <title>Marinifilum breve JC075T sp. nov., a marine bacterium isolated from Yongle Blue Hole in the South China Sea.</title>
        <authorList>
            <person name="Fu T."/>
        </authorList>
    </citation>
    <scope>NUCLEOTIDE SEQUENCE [LARGE SCALE GENOMIC DNA]</scope>
    <source>
        <strain evidence="3 4">JC075</strain>
    </source>
</reference>
<organism evidence="3 4">
    <name type="scientific">Marinifilum breve</name>
    <dbReference type="NCBI Taxonomy" id="2184082"/>
    <lineage>
        <taxon>Bacteria</taxon>
        <taxon>Pseudomonadati</taxon>
        <taxon>Bacteroidota</taxon>
        <taxon>Bacteroidia</taxon>
        <taxon>Marinilabiliales</taxon>
        <taxon>Marinifilaceae</taxon>
    </lineage>
</organism>
<dbReference type="InterPro" id="IPR016040">
    <property type="entry name" value="NAD(P)-bd_dom"/>
</dbReference>
<dbReference type="AlphaFoldDB" id="A0A2V3ZT64"/>
<comment type="caution">
    <text evidence="3">The sequence shown here is derived from an EMBL/GenBank/DDBJ whole genome shotgun (WGS) entry which is preliminary data.</text>
</comment>
<dbReference type="RefSeq" id="WP_110362488.1">
    <property type="nucleotide sequence ID" value="NZ_QFLI01000010.1"/>
</dbReference>
<evidence type="ECO:0000256" key="1">
    <source>
        <dbReference type="ARBA" id="ARBA00023027"/>
    </source>
</evidence>
<dbReference type="EMBL" id="QFLI01000010">
    <property type="protein sequence ID" value="PXX97058.1"/>
    <property type="molecule type" value="Genomic_DNA"/>
</dbReference>
<protein>
    <submittedName>
        <fullName evidence="3">Epimerase</fullName>
    </submittedName>
</protein>
<evidence type="ECO:0000259" key="2">
    <source>
        <dbReference type="Pfam" id="PF16363"/>
    </source>
</evidence>
<keyword evidence="4" id="KW-1185">Reference proteome</keyword>
<dbReference type="Proteomes" id="UP000248079">
    <property type="component" value="Unassembled WGS sequence"/>
</dbReference>